<protein>
    <recommendedName>
        <fullName evidence="4">Integral membrane protein</fullName>
    </recommendedName>
</protein>
<evidence type="ECO:0000313" key="3">
    <source>
        <dbReference type="Proteomes" id="UP001172728"/>
    </source>
</evidence>
<evidence type="ECO:0000256" key="1">
    <source>
        <dbReference type="SAM" id="Phobius"/>
    </source>
</evidence>
<reference evidence="2" key="1">
    <citation type="submission" date="2023-06" db="EMBL/GenBank/DDBJ databases">
        <title>Sysu t00192.</title>
        <authorList>
            <person name="Gao L."/>
            <person name="Fang B.-Z."/>
            <person name="Li W.-J."/>
        </authorList>
    </citation>
    <scope>NUCLEOTIDE SEQUENCE</scope>
    <source>
        <strain evidence="2">SYSU T00192</strain>
    </source>
</reference>
<comment type="caution">
    <text evidence="2">The sequence shown here is derived from an EMBL/GenBank/DDBJ whole genome shotgun (WGS) entry which is preliminary data.</text>
</comment>
<accession>A0ABT8G5Y5</accession>
<keyword evidence="1" id="KW-1133">Transmembrane helix</keyword>
<feature type="transmembrane region" description="Helical" evidence="1">
    <location>
        <begin position="134"/>
        <end position="158"/>
    </location>
</feature>
<feature type="transmembrane region" description="Helical" evidence="1">
    <location>
        <begin position="417"/>
        <end position="439"/>
    </location>
</feature>
<dbReference type="EMBL" id="JAUHPW010000001">
    <property type="protein sequence ID" value="MDN4474555.1"/>
    <property type="molecule type" value="Genomic_DNA"/>
</dbReference>
<dbReference type="RefSeq" id="WP_301130960.1">
    <property type="nucleotide sequence ID" value="NZ_JAUHPW010000001.1"/>
</dbReference>
<keyword evidence="3" id="KW-1185">Reference proteome</keyword>
<evidence type="ECO:0008006" key="4">
    <source>
        <dbReference type="Google" id="ProtNLM"/>
    </source>
</evidence>
<feature type="transmembrane region" description="Helical" evidence="1">
    <location>
        <begin position="279"/>
        <end position="301"/>
    </location>
</feature>
<feature type="transmembrane region" description="Helical" evidence="1">
    <location>
        <begin position="499"/>
        <end position="521"/>
    </location>
</feature>
<feature type="transmembrane region" description="Helical" evidence="1">
    <location>
        <begin position="248"/>
        <end position="267"/>
    </location>
</feature>
<keyword evidence="1" id="KW-0472">Membrane</keyword>
<name>A0ABT8G5Y5_9MICO</name>
<feature type="transmembrane region" description="Helical" evidence="1">
    <location>
        <begin position="170"/>
        <end position="190"/>
    </location>
</feature>
<feature type="transmembrane region" description="Helical" evidence="1">
    <location>
        <begin position="460"/>
        <end position="479"/>
    </location>
</feature>
<feature type="transmembrane region" description="Helical" evidence="1">
    <location>
        <begin position="528"/>
        <end position="545"/>
    </location>
</feature>
<evidence type="ECO:0000313" key="2">
    <source>
        <dbReference type="EMBL" id="MDN4474555.1"/>
    </source>
</evidence>
<gene>
    <name evidence="2" type="ORF">QQX09_01675</name>
</gene>
<feature type="transmembrane region" description="Helical" evidence="1">
    <location>
        <begin position="373"/>
        <end position="397"/>
    </location>
</feature>
<organism evidence="2 3">
    <name type="scientific">Demequina litoralis</name>
    <dbReference type="NCBI Taxonomy" id="3051660"/>
    <lineage>
        <taxon>Bacteria</taxon>
        <taxon>Bacillati</taxon>
        <taxon>Actinomycetota</taxon>
        <taxon>Actinomycetes</taxon>
        <taxon>Micrococcales</taxon>
        <taxon>Demequinaceae</taxon>
        <taxon>Demequina</taxon>
    </lineage>
</organism>
<sequence length="791" mass="83019">MGGLEDLRPVKVPDGTLELRIHGVSGTPPESLLKDGAFAVRLGTVTGFFRRKDERTAKPGEDGPGIVEAYSWGGLTSGSRYLSALRLLLLPFALMNVAGWMMPGVRDDADGAPTAPAAGGGGTRDIIHTLAARLIALALTAYAVLGAQWLCALALTSLPARFGWADVAPGWRDPICLSVAIVAMAAWAWIARRRQMSHLLARFDDPEGGETYGATARDALVRTPPAAPQRAGLGTWALWSAAPVVRHLSWIHTTTGAGALLTLYATSHGEGAAATTARIIGWTMLGGGLAWMLAFSAFGRLVPDAWRTAVGRATWGVTIVATVAVGVLAGGTATEGATAAFQRVLVIIVGAVVVLLLVEMVAAPRHGPWRGRLFAGAFQVVAFGTAITAVSGGGVFLAKVLAPPGTGVAPTAFTSTLAVLGFGAVLVTLAAVLAQWPVLRRLSSPAWFMRLRAVAARARGVIMTGAAAFAVGGVVIAVLGNVAIGGTDAFPPPVRGGELAWTAAGWILVAVVVGALASGLAPANRAGVAVAVVVGAVFAGGTWWILGDQADERFTQLAVWVAFLAPIGWVLTFMRSGSSDGGARRQVGVVWDLVSLWPRAFHPWSPAPYTDTTIPELVDRIGELAKAGGARHIVVSAHSQGAIFSVPVVERILRRPPSGAKPASLPETTTVSLLTYGQLLDVHYRWLFPRIYNPVRFTELRASLTGDAAADGTPRPARWLNLYRLTDPLGHPIGCLGELNIENKPTADPEGPEPYVLETDGRRITMQHSDYQYGAAYQAALKELDARSRVP</sequence>
<feature type="transmembrane region" description="Helical" evidence="1">
    <location>
        <begin position="340"/>
        <end position="361"/>
    </location>
</feature>
<proteinExistence type="predicted"/>
<dbReference type="Proteomes" id="UP001172728">
    <property type="component" value="Unassembled WGS sequence"/>
</dbReference>
<keyword evidence="1" id="KW-0812">Transmembrane</keyword>
<feature type="transmembrane region" description="Helical" evidence="1">
    <location>
        <begin position="557"/>
        <end position="574"/>
    </location>
</feature>
<feature type="transmembrane region" description="Helical" evidence="1">
    <location>
        <begin position="313"/>
        <end position="334"/>
    </location>
</feature>